<dbReference type="PRINTS" id="PR00111">
    <property type="entry name" value="ABHYDROLASE"/>
</dbReference>
<comment type="caution">
    <text evidence="3">The sequence shown here is derived from an EMBL/GenBank/DDBJ whole genome shotgun (WGS) entry which is preliminary data.</text>
</comment>
<name>A0ABR9WLT2_9BACT</name>
<dbReference type="Gene3D" id="3.40.50.1820">
    <property type="entry name" value="alpha/beta hydrolase"/>
    <property type="match status" value="1"/>
</dbReference>
<dbReference type="InterPro" id="IPR029058">
    <property type="entry name" value="AB_hydrolase_fold"/>
</dbReference>
<gene>
    <name evidence="3" type="ORF">IEE83_31775</name>
</gene>
<dbReference type="RefSeq" id="WP_194124692.1">
    <property type="nucleotide sequence ID" value="NZ_JACYGY010000002.1"/>
</dbReference>
<evidence type="ECO:0000313" key="3">
    <source>
        <dbReference type="EMBL" id="MBE9466469.1"/>
    </source>
</evidence>
<keyword evidence="4" id="KW-1185">Reference proteome</keyword>
<dbReference type="Proteomes" id="UP000634134">
    <property type="component" value="Unassembled WGS sequence"/>
</dbReference>
<keyword evidence="1 3" id="KW-0378">Hydrolase</keyword>
<dbReference type="EMBL" id="JACYGY010000002">
    <property type="protein sequence ID" value="MBE9466469.1"/>
    <property type="molecule type" value="Genomic_DNA"/>
</dbReference>
<dbReference type="InterPro" id="IPR050266">
    <property type="entry name" value="AB_hydrolase_sf"/>
</dbReference>
<protein>
    <submittedName>
        <fullName evidence="3">Alpha/beta hydrolase</fullName>
    </submittedName>
</protein>
<sequence length="281" mass="31239">MKTLTTLLIVIAFVFSGIIGFGQTKNYPFVVQKTGKGKQNIIFIPGFASSGDVWKETRAAYESGFTCYTLTMAGFAGIPAQTSPSFKNWEAAIADYIQSEKIVKPVIVGHSMGGGLALALAADYPELASKIVVVDALPCLAALMNPNFKARENNDCAPIVSQMKSMTPDQFEKMQFMTMHQMVSDTSRIREIVGWSIKSDMETFGQMYCDFLNTDLRPVLEKINCPALVLLEPSFVNYKPAIDEQYKGLKTGEFAYATKGLHFIMYDDTAWYNQQLSNFIK</sequence>
<accession>A0ABR9WLT2</accession>
<evidence type="ECO:0000313" key="4">
    <source>
        <dbReference type="Proteomes" id="UP000634134"/>
    </source>
</evidence>
<dbReference type="PANTHER" id="PTHR43798">
    <property type="entry name" value="MONOACYLGLYCEROL LIPASE"/>
    <property type="match status" value="1"/>
</dbReference>
<evidence type="ECO:0000259" key="2">
    <source>
        <dbReference type="Pfam" id="PF00561"/>
    </source>
</evidence>
<evidence type="ECO:0000256" key="1">
    <source>
        <dbReference type="ARBA" id="ARBA00022801"/>
    </source>
</evidence>
<proteinExistence type="predicted"/>
<reference evidence="4" key="1">
    <citation type="submission" date="2023-07" db="EMBL/GenBank/DDBJ databases">
        <title>Dyadobacter sp. nov 'subterranea' isolated from contaminted grondwater.</title>
        <authorList>
            <person name="Szabo I."/>
            <person name="Al-Omari J."/>
            <person name="Szerdahelyi S.G."/>
            <person name="Rado J."/>
        </authorList>
    </citation>
    <scope>NUCLEOTIDE SEQUENCE [LARGE SCALE GENOMIC DNA]</scope>
    <source>
        <strain evidence="4">UP-52</strain>
    </source>
</reference>
<organism evidence="3 4">
    <name type="scientific">Dyadobacter subterraneus</name>
    <dbReference type="NCBI Taxonomy" id="2773304"/>
    <lineage>
        <taxon>Bacteria</taxon>
        <taxon>Pseudomonadati</taxon>
        <taxon>Bacteroidota</taxon>
        <taxon>Cytophagia</taxon>
        <taxon>Cytophagales</taxon>
        <taxon>Spirosomataceae</taxon>
        <taxon>Dyadobacter</taxon>
    </lineage>
</organism>
<dbReference type="PANTHER" id="PTHR43798:SF31">
    <property type="entry name" value="AB HYDROLASE SUPERFAMILY PROTEIN YCLE"/>
    <property type="match status" value="1"/>
</dbReference>
<dbReference type="GO" id="GO:0016787">
    <property type="term" value="F:hydrolase activity"/>
    <property type="evidence" value="ECO:0007669"/>
    <property type="project" value="UniProtKB-KW"/>
</dbReference>
<dbReference type="SUPFAM" id="SSF53474">
    <property type="entry name" value="alpha/beta-Hydrolases"/>
    <property type="match status" value="1"/>
</dbReference>
<dbReference type="Pfam" id="PF00561">
    <property type="entry name" value="Abhydrolase_1"/>
    <property type="match status" value="1"/>
</dbReference>
<feature type="domain" description="AB hydrolase-1" evidence="2">
    <location>
        <begin position="41"/>
        <end position="151"/>
    </location>
</feature>
<dbReference type="InterPro" id="IPR000073">
    <property type="entry name" value="AB_hydrolase_1"/>
</dbReference>